<sequence>MDGEAGDGMRAATAAALLRLHRGLDAEWRRRRISDEAYRFGTRRARDLYQAARSPVRDDDALLTEIGQIMPALLALPRPPSPELPPLPAGQVAVGEVVALLRRILAGSAEPAMVAPPLAWKQLYHSVGELRADGWLLRLFVRDGGLSYCQGVVAPDGRRAEHEEMDGREGEPVGLLEDDEQERLCALVDRLDADPDATREALRGARADTPLEREMLRARLSAWLALMGASAEGGRCRPEEQLERLRTGDARRLGAVDLEFLWEVEEILARTPPAKP</sequence>
<reference evidence="2" key="2">
    <citation type="submission" date="2021-08" db="EMBL/GenBank/DDBJ databases">
        <authorList>
            <person name="Tani A."/>
            <person name="Ola A."/>
            <person name="Ogura Y."/>
            <person name="Katsura K."/>
            <person name="Hayashi T."/>
        </authorList>
    </citation>
    <scope>NUCLEOTIDE SEQUENCE</scope>
    <source>
        <strain evidence="2">DSM 16372</strain>
    </source>
</reference>
<evidence type="ECO:0000313" key="2">
    <source>
        <dbReference type="EMBL" id="GJD89384.1"/>
    </source>
</evidence>
<accession>A0AAV4ZN79</accession>
<dbReference type="InterPro" id="IPR056110">
    <property type="entry name" value="DUF7693"/>
</dbReference>
<gene>
    <name evidence="2" type="ORF">BHAOGJBA_2911</name>
</gene>
<feature type="domain" description="DUF7693" evidence="1">
    <location>
        <begin position="93"/>
        <end position="188"/>
    </location>
</feature>
<dbReference type="Proteomes" id="UP001055247">
    <property type="component" value="Unassembled WGS sequence"/>
</dbReference>
<comment type="caution">
    <text evidence="2">The sequence shown here is derived from an EMBL/GenBank/DDBJ whole genome shotgun (WGS) entry which is preliminary data.</text>
</comment>
<protein>
    <recommendedName>
        <fullName evidence="1">DUF7693 domain-containing protein</fullName>
    </recommendedName>
</protein>
<dbReference type="Pfam" id="PF24745">
    <property type="entry name" value="DUF7693"/>
    <property type="match status" value="1"/>
</dbReference>
<proteinExistence type="predicted"/>
<evidence type="ECO:0000313" key="3">
    <source>
        <dbReference type="Proteomes" id="UP001055247"/>
    </source>
</evidence>
<reference evidence="2" key="1">
    <citation type="journal article" date="2016" name="Front. Microbiol.">
        <title>Genome Sequence of the Piezophilic, Mesophilic Sulfate-Reducing Bacterium Desulfovibrio indicus J2T.</title>
        <authorList>
            <person name="Cao J."/>
            <person name="Maignien L."/>
            <person name="Shao Z."/>
            <person name="Alain K."/>
            <person name="Jebbar M."/>
        </authorList>
    </citation>
    <scope>NUCLEOTIDE SEQUENCE</scope>
    <source>
        <strain evidence="2">DSM 16372</strain>
    </source>
</reference>
<keyword evidence="3" id="KW-1185">Reference proteome</keyword>
<dbReference type="AlphaFoldDB" id="A0AAV4ZN79"/>
<evidence type="ECO:0000259" key="1">
    <source>
        <dbReference type="Pfam" id="PF24745"/>
    </source>
</evidence>
<organism evidence="2 3">
    <name type="scientific">Methylobacterium hispanicum</name>
    <dbReference type="NCBI Taxonomy" id="270350"/>
    <lineage>
        <taxon>Bacteria</taxon>
        <taxon>Pseudomonadati</taxon>
        <taxon>Pseudomonadota</taxon>
        <taxon>Alphaproteobacteria</taxon>
        <taxon>Hyphomicrobiales</taxon>
        <taxon>Methylobacteriaceae</taxon>
        <taxon>Methylobacterium</taxon>
    </lineage>
</organism>
<name>A0AAV4ZN79_9HYPH</name>
<dbReference type="EMBL" id="BPQO01000011">
    <property type="protein sequence ID" value="GJD89384.1"/>
    <property type="molecule type" value="Genomic_DNA"/>
</dbReference>